<protein>
    <recommendedName>
        <fullName evidence="3">3-hydroxyisobutyrate dehydrogenase</fullName>
        <ecNumber evidence="3">1.1.1.31</ecNumber>
    </recommendedName>
</protein>
<evidence type="ECO:0000259" key="9">
    <source>
        <dbReference type="Pfam" id="PF14833"/>
    </source>
</evidence>
<dbReference type="InterPro" id="IPR036291">
    <property type="entry name" value="NAD(P)-bd_dom_sf"/>
</dbReference>
<evidence type="ECO:0000313" key="10">
    <source>
        <dbReference type="EMBL" id="CAK7234987.1"/>
    </source>
</evidence>
<dbReference type="InterPro" id="IPR015815">
    <property type="entry name" value="HIBADH-related"/>
</dbReference>
<dbReference type="PANTHER" id="PTHR22981">
    <property type="entry name" value="3-HYDROXYISOBUTYRATE DEHYDROGENASE-RELATED"/>
    <property type="match status" value="1"/>
</dbReference>
<keyword evidence="6" id="KW-0520">NAD</keyword>
<dbReference type="Pfam" id="PF03446">
    <property type="entry name" value="NAD_binding_2"/>
    <property type="match status" value="1"/>
</dbReference>
<evidence type="ECO:0000256" key="1">
    <source>
        <dbReference type="ARBA" id="ARBA00005109"/>
    </source>
</evidence>
<dbReference type="InterPro" id="IPR008927">
    <property type="entry name" value="6-PGluconate_DH-like_C_sf"/>
</dbReference>
<dbReference type="Proteomes" id="UP001642405">
    <property type="component" value="Unassembled WGS sequence"/>
</dbReference>
<dbReference type="InterPro" id="IPR013328">
    <property type="entry name" value="6PGD_dom2"/>
</dbReference>
<gene>
    <name evidence="10" type="ORF">SCUCBS95973_009117</name>
</gene>
<evidence type="ECO:0000256" key="6">
    <source>
        <dbReference type="ARBA" id="ARBA00023027"/>
    </source>
</evidence>
<name>A0ABP0CS73_9PEZI</name>
<dbReference type="InterPro" id="IPR029154">
    <property type="entry name" value="HIBADH-like_NADP-bd"/>
</dbReference>
<keyword evidence="4" id="KW-0101">Branched-chain amino acid catabolism</keyword>
<dbReference type="Gene3D" id="1.10.1040.10">
    <property type="entry name" value="N-(1-d-carboxylethyl)-l-norvaline Dehydrogenase, domain 2"/>
    <property type="match status" value="1"/>
</dbReference>
<dbReference type="InterPro" id="IPR006115">
    <property type="entry name" value="6PGDH_NADP-bd"/>
</dbReference>
<feature type="domain" description="6-phosphogluconate dehydrogenase NADP-binding" evidence="8">
    <location>
        <begin position="29"/>
        <end position="160"/>
    </location>
</feature>
<keyword evidence="11" id="KW-1185">Reference proteome</keyword>
<comment type="caution">
    <text evidence="10">The sequence shown here is derived from an EMBL/GenBank/DDBJ whole genome shotgun (WGS) entry which is preliminary data.</text>
</comment>
<dbReference type="SUPFAM" id="SSF51735">
    <property type="entry name" value="NAD(P)-binding Rossmann-fold domains"/>
    <property type="match status" value="1"/>
</dbReference>
<evidence type="ECO:0000313" key="11">
    <source>
        <dbReference type="Proteomes" id="UP001642405"/>
    </source>
</evidence>
<sequence length="305" mass="32623">MANNLRAKLPQTDSLVVCEINTERLQQWVALSPREVAEQSDVVFTMLPRGSHVWDVFTNPESGLLSCDAPPSPPLPRNKLFIECSTIDVDTSKRTANEVRLSASKRGVEYDFVDAPVSGGVNGANTGTLSFMVGAGTSSLFERVRPVLGFMGKPDNIFHCGSVGSGLATKQINNYLSCITMIATCEAMNMGLKSGLDPAKLASVIAVSTGACYNCGDQNPVHGASVRSSAEKEFAAGFTTEMAKGVLDMALAHGKSVGAKSLLGDIVSDFYEMAAEHDKCKGKDFRSIWRLFTEDGGRDVVALKE</sequence>
<dbReference type="PANTHER" id="PTHR22981:SF7">
    <property type="entry name" value="3-HYDROXYISOBUTYRATE DEHYDROGENASE, MITOCHONDRIAL"/>
    <property type="match status" value="1"/>
</dbReference>
<organism evidence="10 11">
    <name type="scientific">Sporothrix curviconia</name>
    <dbReference type="NCBI Taxonomy" id="1260050"/>
    <lineage>
        <taxon>Eukaryota</taxon>
        <taxon>Fungi</taxon>
        <taxon>Dikarya</taxon>
        <taxon>Ascomycota</taxon>
        <taxon>Pezizomycotina</taxon>
        <taxon>Sordariomycetes</taxon>
        <taxon>Sordariomycetidae</taxon>
        <taxon>Ophiostomatales</taxon>
        <taxon>Ophiostomataceae</taxon>
        <taxon>Sporothrix</taxon>
    </lineage>
</organism>
<dbReference type="Pfam" id="PF14833">
    <property type="entry name" value="NAD_binding_11"/>
    <property type="match status" value="1"/>
</dbReference>
<evidence type="ECO:0000256" key="4">
    <source>
        <dbReference type="ARBA" id="ARBA00022456"/>
    </source>
</evidence>
<dbReference type="EMBL" id="CAWUHB010000092">
    <property type="protein sequence ID" value="CAK7234987.1"/>
    <property type="molecule type" value="Genomic_DNA"/>
</dbReference>
<evidence type="ECO:0000259" key="8">
    <source>
        <dbReference type="Pfam" id="PF03446"/>
    </source>
</evidence>
<feature type="domain" description="3-hydroxyisobutyrate dehydrogenase-like NAD-binding" evidence="9">
    <location>
        <begin position="164"/>
        <end position="291"/>
    </location>
</feature>
<evidence type="ECO:0000256" key="2">
    <source>
        <dbReference type="ARBA" id="ARBA00006013"/>
    </source>
</evidence>
<dbReference type="Gene3D" id="3.40.50.720">
    <property type="entry name" value="NAD(P)-binding Rossmann-like Domain"/>
    <property type="match status" value="1"/>
</dbReference>
<evidence type="ECO:0000256" key="5">
    <source>
        <dbReference type="ARBA" id="ARBA00023002"/>
    </source>
</evidence>
<evidence type="ECO:0000256" key="3">
    <source>
        <dbReference type="ARBA" id="ARBA00012991"/>
    </source>
</evidence>
<accession>A0ABP0CS73</accession>
<dbReference type="PIRSF" id="PIRSF000103">
    <property type="entry name" value="HIBADH"/>
    <property type="match status" value="1"/>
</dbReference>
<comment type="catalytic activity">
    <reaction evidence="7">
        <text>3-hydroxy-2-methylpropanoate + NAD(+) = 2-methyl-3-oxopropanoate + NADH + H(+)</text>
        <dbReference type="Rhea" id="RHEA:17681"/>
        <dbReference type="ChEBI" id="CHEBI:11805"/>
        <dbReference type="ChEBI" id="CHEBI:15378"/>
        <dbReference type="ChEBI" id="CHEBI:57540"/>
        <dbReference type="ChEBI" id="CHEBI:57700"/>
        <dbReference type="ChEBI" id="CHEBI:57945"/>
        <dbReference type="EC" id="1.1.1.31"/>
    </reaction>
</comment>
<reference evidence="10 11" key="1">
    <citation type="submission" date="2024-01" db="EMBL/GenBank/DDBJ databases">
        <authorList>
            <person name="Allen C."/>
            <person name="Tagirdzhanova G."/>
        </authorList>
    </citation>
    <scope>NUCLEOTIDE SEQUENCE [LARGE SCALE GENOMIC DNA]</scope>
</reference>
<proteinExistence type="inferred from homology"/>
<dbReference type="EC" id="1.1.1.31" evidence="3"/>
<evidence type="ECO:0000256" key="7">
    <source>
        <dbReference type="ARBA" id="ARBA00049197"/>
    </source>
</evidence>
<comment type="pathway">
    <text evidence="1">Amino-acid degradation; L-valine degradation.</text>
</comment>
<comment type="similarity">
    <text evidence="2">Belongs to the HIBADH-related family. 3-hydroxyisobutyrate dehydrogenase subfamily.</text>
</comment>
<keyword evidence="5" id="KW-0560">Oxidoreductase</keyword>
<dbReference type="SUPFAM" id="SSF48179">
    <property type="entry name" value="6-phosphogluconate dehydrogenase C-terminal domain-like"/>
    <property type="match status" value="1"/>
</dbReference>